<dbReference type="AlphaFoldDB" id="A0AAE1ASE6"/>
<organism evidence="1 2">
    <name type="scientific">Elysia crispata</name>
    <name type="common">lettuce slug</name>
    <dbReference type="NCBI Taxonomy" id="231223"/>
    <lineage>
        <taxon>Eukaryota</taxon>
        <taxon>Metazoa</taxon>
        <taxon>Spiralia</taxon>
        <taxon>Lophotrochozoa</taxon>
        <taxon>Mollusca</taxon>
        <taxon>Gastropoda</taxon>
        <taxon>Heterobranchia</taxon>
        <taxon>Euthyneura</taxon>
        <taxon>Panpulmonata</taxon>
        <taxon>Sacoglossa</taxon>
        <taxon>Placobranchoidea</taxon>
        <taxon>Plakobranchidae</taxon>
        <taxon>Elysia</taxon>
    </lineage>
</organism>
<protein>
    <submittedName>
        <fullName evidence="1">Uncharacterized protein</fullName>
    </submittedName>
</protein>
<proteinExistence type="predicted"/>
<dbReference type="Proteomes" id="UP001283361">
    <property type="component" value="Unassembled WGS sequence"/>
</dbReference>
<comment type="caution">
    <text evidence="1">The sequence shown here is derived from an EMBL/GenBank/DDBJ whole genome shotgun (WGS) entry which is preliminary data.</text>
</comment>
<evidence type="ECO:0000313" key="1">
    <source>
        <dbReference type="EMBL" id="KAK3793023.1"/>
    </source>
</evidence>
<keyword evidence="2" id="KW-1185">Reference proteome</keyword>
<evidence type="ECO:0000313" key="2">
    <source>
        <dbReference type="Proteomes" id="UP001283361"/>
    </source>
</evidence>
<dbReference type="EMBL" id="JAWDGP010001291">
    <property type="protein sequence ID" value="KAK3793023.1"/>
    <property type="molecule type" value="Genomic_DNA"/>
</dbReference>
<name>A0AAE1ASE6_9GAST</name>
<reference evidence="1" key="1">
    <citation type="journal article" date="2023" name="G3 (Bethesda)">
        <title>A reference genome for the long-term kleptoplast-retaining sea slug Elysia crispata morphotype clarki.</title>
        <authorList>
            <person name="Eastman K.E."/>
            <person name="Pendleton A.L."/>
            <person name="Shaikh M.A."/>
            <person name="Suttiyut T."/>
            <person name="Ogas R."/>
            <person name="Tomko P."/>
            <person name="Gavelis G."/>
            <person name="Widhalm J.R."/>
            <person name="Wisecaver J.H."/>
        </authorList>
    </citation>
    <scope>NUCLEOTIDE SEQUENCE</scope>
    <source>
        <strain evidence="1">ECLA1</strain>
    </source>
</reference>
<gene>
    <name evidence="1" type="ORF">RRG08_054959</name>
</gene>
<accession>A0AAE1ASE6</accession>
<sequence>MKNLLDCLQFRPLYTVPEHNSRKLAGLSTVPSSLHCAGAQHSVLFTLCQSTTVENWLDSLQFRPLYTVPEHNSRKLAGLSTVPSSLHCARAQHSVLFTLCQSTTVENWLDSLQFRPLYTVPEHNNRKLAGLSTVPSSLHYICGKARVGTPSKAKAGICSKAHAGTLSIARAGTLSKSRTGIRCKAREGPPIKARAAATSRARTSKARAHTHYKACAGTLYKARASTPSEARAGTHYKARSGKHYKSRAGTLYTARAGTPGKAHAGTLIKLVQDSAWVDNGSTLTLSSQDCTVSRGTTVTAQDARVIEH</sequence>